<sequence length="577" mass="62771">MSDAILVSGPLRPAVPEGWSATELAPGRYLLVRTGLPVQPRVYRGVTKTVVVLGEPHINPAAEALLRSDAFPGTTAGALGEWSEGYTGHFAVLAIHHDSGAVVYVTDLMEAIPVYRAELGESVVVGTHVDAVAQVAGRDSVDPASVLDFLISGTIAPPATWFQGVAVAAAAAVAVAEPGSHWREQLYWTPDEAARAPFASLAEAAEALAALMDDNVRLALDGRERAGALVSGGEDSRVIVGLAKRHREQLDGVTFLERMNREGRLARSAMKALGCSVRLCPRERDYYLRHLPLRRALVGSGLDVRHTHAVNLLPTGEWDVVLGGLFADTLFKADKARYEPARHVRNVRVSKNRLSPDQGFGWPRSAAPELFKPELFDEVESRRRRHFDALQQHRPGSAYGWRTVWPAGACHGSLPHFAACRRLVNMQEPFAYNNTVAFAASLPDAMKLEGELYRRAFTRAMGLSGWIPRISGRVPRLGFYPNIVCTVGFAAWAKTVDRLKGGDGAWEGPWPSFSYLMNNVLDRASLSMDQGAFGAAIPGVFREQPDVDALLSDRRMDNFAKHRLLQLIAAPDSSGIG</sequence>
<dbReference type="AlphaFoldDB" id="A0A1H8U4I4"/>
<dbReference type="STRING" id="406100.SAMN04488052_105167"/>
<keyword evidence="6" id="KW-1185">Reference proteome</keyword>
<dbReference type="OrthoDB" id="9763290at2"/>
<dbReference type="Proteomes" id="UP000199657">
    <property type="component" value="Unassembled WGS sequence"/>
</dbReference>
<accession>A0A1H8U4I4</accession>
<dbReference type="PANTHER" id="PTHR43284:SF1">
    <property type="entry name" value="ASPARAGINE SYNTHETASE"/>
    <property type="match status" value="1"/>
</dbReference>
<dbReference type="SUPFAM" id="SSF52402">
    <property type="entry name" value="Adenine nucleotide alpha hydrolases-like"/>
    <property type="match status" value="1"/>
</dbReference>
<evidence type="ECO:0000256" key="1">
    <source>
        <dbReference type="ARBA" id="ARBA00005187"/>
    </source>
</evidence>
<feature type="domain" description="Asparagine synthetase" evidence="4">
    <location>
        <begin position="208"/>
        <end position="461"/>
    </location>
</feature>
<dbReference type="SUPFAM" id="SSF56235">
    <property type="entry name" value="N-terminal nucleophile aminohydrolases (Ntn hydrolases)"/>
    <property type="match status" value="1"/>
</dbReference>
<dbReference type="RefSeq" id="WP_091644511.1">
    <property type="nucleotide sequence ID" value="NZ_FOEG01000005.1"/>
</dbReference>
<dbReference type="EMBL" id="FOEG01000005">
    <property type="protein sequence ID" value="SEO97976.1"/>
    <property type="molecule type" value="Genomic_DNA"/>
</dbReference>
<name>A0A1H8U4I4_9GAMM</name>
<gene>
    <name evidence="5" type="ORF">SAMN04488052_105167</name>
</gene>
<protein>
    <recommendedName>
        <fullName evidence="2">asparagine synthase (glutamine-hydrolyzing)</fullName>
        <ecNumber evidence="2">6.3.5.4</ecNumber>
    </recommendedName>
</protein>
<dbReference type="InterPro" id="IPR029055">
    <property type="entry name" value="Ntn_hydrolases_N"/>
</dbReference>
<evidence type="ECO:0000313" key="6">
    <source>
        <dbReference type="Proteomes" id="UP000199657"/>
    </source>
</evidence>
<dbReference type="GO" id="GO:0004066">
    <property type="term" value="F:asparagine synthase (glutamine-hydrolyzing) activity"/>
    <property type="evidence" value="ECO:0007669"/>
    <property type="project" value="UniProtKB-EC"/>
</dbReference>
<organism evidence="5 6">
    <name type="scientific">Aquisalimonas asiatica</name>
    <dbReference type="NCBI Taxonomy" id="406100"/>
    <lineage>
        <taxon>Bacteria</taxon>
        <taxon>Pseudomonadati</taxon>
        <taxon>Pseudomonadota</taxon>
        <taxon>Gammaproteobacteria</taxon>
        <taxon>Chromatiales</taxon>
        <taxon>Ectothiorhodospiraceae</taxon>
        <taxon>Aquisalimonas</taxon>
    </lineage>
</organism>
<evidence type="ECO:0000256" key="2">
    <source>
        <dbReference type="ARBA" id="ARBA00012737"/>
    </source>
</evidence>
<evidence type="ECO:0000256" key="3">
    <source>
        <dbReference type="ARBA" id="ARBA00048741"/>
    </source>
</evidence>
<dbReference type="InterPro" id="IPR014729">
    <property type="entry name" value="Rossmann-like_a/b/a_fold"/>
</dbReference>
<proteinExistence type="predicted"/>
<dbReference type="InterPro" id="IPR051786">
    <property type="entry name" value="ASN_synthetase/amidase"/>
</dbReference>
<dbReference type="EC" id="6.3.5.4" evidence="2"/>
<evidence type="ECO:0000313" key="5">
    <source>
        <dbReference type="EMBL" id="SEO97976.1"/>
    </source>
</evidence>
<dbReference type="GO" id="GO:0006529">
    <property type="term" value="P:asparagine biosynthetic process"/>
    <property type="evidence" value="ECO:0007669"/>
    <property type="project" value="InterPro"/>
</dbReference>
<dbReference type="Gene3D" id="3.40.50.620">
    <property type="entry name" value="HUPs"/>
    <property type="match status" value="1"/>
</dbReference>
<evidence type="ECO:0000259" key="4">
    <source>
        <dbReference type="Pfam" id="PF00733"/>
    </source>
</evidence>
<dbReference type="InterPro" id="IPR001962">
    <property type="entry name" value="Asn_synthase"/>
</dbReference>
<dbReference type="Pfam" id="PF00733">
    <property type="entry name" value="Asn_synthase"/>
    <property type="match status" value="1"/>
</dbReference>
<reference evidence="5 6" key="1">
    <citation type="submission" date="2016-10" db="EMBL/GenBank/DDBJ databases">
        <authorList>
            <person name="de Groot N.N."/>
        </authorList>
    </citation>
    <scope>NUCLEOTIDE SEQUENCE [LARGE SCALE GENOMIC DNA]</scope>
    <source>
        <strain evidence="5 6">CGMCC 1.6291</strain>
    </source>
</reference>
<comment type="catalytic activity">
    <reaction evidence="3">
        <text>L-aspartate + L-glutamine + ATP + H2O = L-asparagine + L-glutamate + AMP + diphosphate + H(+)</text>
        <dbReference type="Rhea" id="RHEA:12228"/>
        <dbReference type="ChEBI" id="CHEBI:15377"/>
        <dbReference type="ChEBI" id="CHEBI:15378"/>
        <dbReference type="ChEBI" id="CHEBI:29985"/>
        <dbReference type="ChEBI" id="CHEBI:29991"/>
        <dbReference type="ChEBI" id="CHEBI:30616"/>
        <dbReference type="ChEBI" id="CHEBI:33019"/>
        <dbReference type="ChEBI" id="CHEBI:58048"/>
        <dbReference type="ChEBI" id="CHEBI:58359"/>
        <dbReference type="ChEBI" id="CHEBI:456215"/>
        <dbReference type="EC" id="6.3.5.4"/>
    </reaction>
</comment>
<dbReference type="PANTHER" id="PTHR43284">
    <property type="entry name" value="ASPARAGINE SYNTHETASE (GLUTAMINE-HYDROLYZING)"/>
    <property type="match status" value="1"/>
</dbReference>
<comment type="pathway">
    <text evidence="1">Amino-acid biosynthesis; L-asparagine biosynthesis; L-asparagine from L-aspartate (L-Gln route): step 1/1.</text>
</comment>